<dbReference type="AlphaFoldDB" id="A0A835CZF6"/>
<accession>A0A835CZF6</accession>
<organism evidence="1 2">
    <name type="scientific">Aphidius gifuensis</name>
    <name type="common">Parasitoid wasp</name>
    <dbReference type="NCBI Taxonomy" id="684658"/>
    <lineage>
        <taxon>Eukaryota</taxon>
        <taxon>Metazoa</taxon>
        <taxon>Ecdysozoa</taxon>
        <taxon>Arthropoda</taxon>
        <taxon>Hexapoda</taxon>
        <taxon>Insecta</taxon>
        <taxon>Pterygota</taxon>
        <taxon>Neoptera</taxon>
        <taxon>Endopterygota</taxon>
        <taxon>Hymenoptera</taxon>
        <taxon>Apocrita</taxon>
        <taxon>Ichneumonoidea</taxon>
        <taxon>Braconidae</taxon>
        <taxon>Aphidiinae</taxon>
        <taxon>Aphidius</taxon>
    </lineage>
</organism>
<comment type="caution">
    <text evidence="1">The sequence shown here is derived from an EMBL/GenBank/DDBJ whole genome shotgun (WGS) entry which is preliminary data.</text>
</comment>
<reference evidence="1 2" key="1">
    <citation type="submission" date="2020-08" db="EMBL/GenBank/DDBJ databases">
        <title>Aphidius gifuensis genome sequencing and assembly.</title>
        <authorList>
            <person name="Du Z."/>
        </authorList>
    </citation>
    <scope>NUCLEOTIDE SEQUENCE [LARGE SCALE GENOMIC DNA]</scope>
    <source>
        <strain evidence="1">YNYX2018</strain>
        <tissue evidence="1">Adults</tissue>
    </source>
</reference>
<evidence type="ECO:0000313" key="2">
    <source>
        <dbReference type="Proteomes" id="UP000639338"/>
    </source>
</evidence>
<name>A0A835CZF6_APHGI</name>
<evidence type="ECO:0000313" key="1">
    <source>
        <dbReference type="EMBL" id="KAF7998615.1"/>
    </source>
</evidence>
<proteinExistence type="predicted"/>
<dbReference type="Proteomes" id="UP000639338">
    <property type="component" value="Unassembled WGS sequence"/>
</dbReference>
<dbReference type="EMBL" id="JACMRX010000001">
    <property type="protein sequence ID" value="KAF7998615.1"/>
    <property type="molecule type" value="Genomic_DNA"/>
</dbReference>
<sequence>MVDTDREYETAAEMPVDEIVINNEIPVNEPERENVPLEKNDMVDTGREYETAAAMFANAQLEIKEDEPVDEELVKFFADLVQSALEENGL</sequence>
<keyword evidence="2" id="KW-1185">Reference proteome</keyword>
<protein>
    <submittedName>
        <fullName evidence="1">Uncharacterized protein</fullName>
    </submittedName>
</protein>
<gene>
    <name evidence="1" type="ORF">HCN44_011023</name>
</gene>